<dbReference type="Proteomes" id="UP000009134">
    <property type="component" value="Chromosome"/>
</dbReference>
<evidence type="ECO:0000313" key="20">
    <source>
        <dbReference type="EMBL" id="ABD25358.1"/>
    </source>
</evidence>
<gene>
    <name evidence="20" type="ordered locus">Saro_0913</name>
</gene>
<dbReference type="EMBL" id="CP000248">
    <property type="protein sequence ID" value="ABD25358.1"/>
    <property type="molecule type" value="Genomic_DNA"/>
</dbReference>
<dbReference type="InterPro" id="IPR002429">
    <property type="entry name" value="CcO_II-like_C"/>
</dbReference>
<evidence type="ECO:0000256" key="2">
    <source>
        <dbReference type="ARBA" id="ARBA00007866"/>
    </source>
</evidence>
<feature type="signal peptide" evidence="17">
    <location>
        <begin position="1"/>
        <end position="31"/>
    </location>
</feature>
<dbReference type="eggNOG" id="COG1622">
    <property type="taxonomic scope" value="Bacteria"/>
</dbReference>
<evidence type="ECO:0000256" key="7">
    <source>
        <dbReference type="ARBA" id="ARBA00022967"/>
    </source>
</evidence>
<evidence type="ECO:0000313" key="21">
    <source>
        <dbReference type="Proteomes" id="UP000009134"/>
    </source>
</evidence>
<reference evidence="21" key="1">
    <citation type="submission" date="2006-01" db="EMBL/GenBank/DDBJ databases">
        <title>Complete sequence of Novosphingobium aromaticivorans DSM 12444.</title>
        <authorList>
            <consortium name="US DOE Joint Genome Institute"/>
            <person name="Copeland A."/>
            <person name="Lucas S."/>
            <person name="Lapidus A."/>
            <person name="Barry K."/>
            <person name="Detter J.C."/>
            <person name="Glavina T."/>
            <person name="Hammon N."/>
            <person name="Israni S."/>
            <person name="Pitluck S."/>
            <person name="Chain P."/>
            <person name="Malfatti S."/>
            <person name="Shin M."/>
            <person name="Vergez L."/>
            <person name="Schmutz J."/>
            <person name="Larimer F."/>
            <person name="Land M."/>
            <person name="Kyrpides N."/>
            <person name="Ivanova N."/>
            <person name="Fredrickson J."/>
            <person name="Balkwill D."/>
            <person name="Romine M.F."/>
            <person name="Richardson P."/>
        </authorList>
    </citation>
    <scope>NUCLEOTIDE SEQUENCE [LARGE SCALE GENOMIC DNA]</scope>
    <source>
        <strain evidence="21">ATCC 700278 / DSM 12444 / CCUG 56034 / CIP 105152 / NBRC 16084 / F199</strain>
    </source>
</reference>
<keyword evidence="17" id="KW-0732">Signal</keyword>
<dbReference type="PRINTS" id="PR01166">
    <property type="entry name" value="CYCOXIDASEII"/>
</dbReference>
<dbReference type="STRING" id="279238.Saro_0913"/>
<name>Q2G9W5_NOVAD</name>
<dbReference type="InterPro" id="IPR008972">
    <property type="entry name" value="Cupredoxin"/>
</dbReference>
<dbReference type="GO" id="GO:0016491">
    <property type="term" value="F:oxidoreductase activity"/>
    <property type="evidence" value="ECO:0007669"/>
    <property type="project" value="UniProtKB-KW"/>
</dbReference>
<evidence type="ECO:0000256" key="16">
    <source>
        <dbReference type="SAM" id="Phobius"/>
    </source>
</evidence>
<evidence type="ECO:0000256" key="13">
    <source>
        <dbReference type="ARBA" id="ARBA00047816"/>
    </source>
</evidence>
<evidence type="ECO:0000259" key="18">
    <source>
        <dbReference type="PROSITE" id="PS50857"/>
    </source>
</evidence>
<evidence type="ECO:0000256" key="14">
    <source>
        <dbReference type="RuleBase" id="RU000456"/>
    </source>
</evidence>
<dbReference type="PANTHER" id="PTHR22888:SF9">
    <property type="entry name" value="CYTOCHROME C OXIDASE SUBUNIT 2"/>
    <property type="match status" value="1"/>
</dbReference>
<comment type="catalytic activity">
    <reaction evidence="13 15">
        <text>4 Fe(II)-[cytochrome c] + O2 + 8 H(+)(in) = 4 Fe(III)-[cytochrome c] + 2 H2O + 4 H(+)(out)</text>
        <dbReference type="Rhea" id="RHEA:11436"/>
        <dbReference type="Rhea" id="RHEA-COMP:10350"/>
        <dbReference type="Rhea" id="RHEA-COMP:14399"/>
        <dbReference type="ChEBI" id="CHEBI:15377"/>
        <dbReference type="ChEBI" id="CHEBI:15378"/>
        <dbReference type="ChEBI" id="CHEBI:15379"/>
        <dbReference type="ChEBI" id="CHEBI:29033"/>
        <dbReference type="ChEBI" id="CHEBI:29034"/>
        <dbReference type="EC" id="7.1.1.9"/>
    </reaction>
</comment>
<evidence type="ECO:0000256" key="5">
    <source>
        <dbReference type="ARBA" id="ARBA00022692"/>
    </source>
</evidence>
<keyword evidence="7" id="KW-1278">Translocase</keyword>
<dbReference type="PROSITE" id="PS00078">
    <property type="entry name" value="COX2"/>
    <property type="match status" value="1"/>
</dbReference>
<evidence type="ECO:0000256" key="11">
    <source>
        <dbReference type="ARBA" id="ARBA00023136"/>
    </source>
</evidence>
<evidence type="ECO:0000256" key="6">
    <source>
        <dbReference type="ARBA" id="ARBA00022723"/>
    </source>
</evidence>
<evidence type="ECO:0000256" key="15">
    <source>
        <dbReference type="RuleBase" id="RU004024"/>
    </source>
</evidence>
<proteinExistence type="inferred from homology"/>
<dbReference type="PROSITE" id="PS50999">
    <property type="entry name" value="COX2_TM"/>
    <property type="match status" value="1"/>
</dbReference>
<evidence type="ECO:0000256" key="17">
    <source>
        <dbReference type="SAM" id="SignalP"/>
    </source>
</evidence>
<dbReference type="SUPFAM" id="SSF49503">
    <property type="entry name" value="Cupredoxins"/>
    <property type="match status" value="1"/>
</dbReference>
<evidence type="ECO:0000256" key="3">
    <source>
        <dbReference type="ARBA" id="ARBA00022448"/>
    </source>
</evidence>
<feature type="domain" description="Cytochrome oxidase subunit II copper A binding" evidence="18">
    <location>
        <begin position="177"/>
        <end position="311"/>
    </location>
</feature>
<dbReference type="KEGG" id="nar:Saro_0913"/>
<dbReference type="SUPFAM" id="SSF81464">
    <property type="entry name" value="Cytochrome c oxidase subunit II-like, transmembrane region"/>
    <property type="match status" value="1"/>
</dbReference>
<protein>
    <recommendedName>
        <fullName evidence="15">Cytochrome c oxidase subunit 2</fullName>
        <ecNumber evidence="15">7.1.1.9</ecNumber>
    </recommendedName>
</protein>
<sequence>MSLADTARATGKAIRTLGVAAALAFGTQAIAATPAAPVAAPAAAASESAAAAPAAAAAAADTADKGSYVPMKPTPGKGQPVDGGWTFQDQYSPIGDQGLWMHDYVLMPVIVAITLLVLILLLVVMAKFRRAANPVASKTSHNTLIEVIWTLIPVLILVVIAVPSIRLLAHQYEPAPKGALTVKVTGYQWYWGYTYPDNGGFEVISNMLPEEEALKRGEPGHLAVDNRMVVPAGEPIRIQTIGSDVIHSFAVPSLWFKLDAVPGRINEKVLFIKEPGLYYGQCSELCGARHGYMPIAVEALPRAKFEAWVKTQPGGTVGPVAEAAPAAVPAAAAAPAEAPAADASAAPAA</sequence>
<dbReference type="NCBIfam" id="TIGR02866">
    <property type="entry name" value="CoxB"/>
    <property type="match status" value="1"/>
</dbReference>
<dbReference type="GO" id="GO:0004129">
    <property type="term" value="F:cytochrome-c oxidase activity"/>
    <property type="evidence" value="ECO:0007669"/>
    <property type="project" value="UniProtKB-EC"/>
</dbReference>
<comment type="subcellular location">
    <subcellularLocation>
        <location evidence="14">Cell membrane</location>
        <topology evidence="14">Multi-pass membrane protein</topology>
    </subcellularLocation>
    <subcellularLocation>
        <location evidence="1">Membrane</location>
        <topology evidence="1">Multi-pass membrane protein</topology>
    </subcellularLocation>
</comment>
<dbReference type="HOGENOM" id="CLU_036876_2_0_5"/>
<dbReference type="InterPro" id="IPR001505">
    <property type="entry name" value="Copper_CuA"/>
</dbReference>
<dbReference type="PANTHER" id="PTHR22888">
    <property type="entry name" value="CYTOCHROME C OXIDASE, SUBUNIT II"/>
    <property type="match status" value="1"/>
</dbReference>
<dbReference type="Pfam" id="PF00116">
    <property type="entry name" value="COX2"/>
    <property type="match status" value="1"/>
</dbReference>
<dbReference type="PROSITE" id="PS50857">
    <property type="entry name" value="COX2_CUA"/>
    <property type="match status" value="1"/>
</dbReference>
<dbReference type="InterPro" id="IPR034210">
    <property type="entry name" value="CcO_II_C"/>
</dbReference>
<keyword evidence="9 16" id="KW-1133">Transmembrane helix</keyword>
<keyword evidence="3 14" id="KW-0813">Transport</keyword>
<keyword evidence="20" id="KW-0560">Oxidoreductase</keyword>
<feature type="domain" description="Cytochrome oxidase subunit II transmembrane region profile" evidence="19">
    <location>
        <begin position="79"/>
        <end position="175"/>
    </location>
</feature>
<evidence type="ECO:0000256" key="10">
    <source>
        <dbReference type="ARBA" id="ARBA00023008"/>
    </source>
</evidence>
<feature type="transmembrane region" description="Helical" evidence="16">
    <location>
        <begin position="105"/>
        <end position="126"/>
    </location>
</feature>
<keyword evidence="21" id="KW-1185">Reference proteome</keyword>
<evidence type="ECO:0000256" key="12">
    <source>
        <dbReference type="ARBA" id="ARBA00024688"/>
    </source>
</evidence>
<comment type="similarity">
    <text evidence="2 14">Belongs to the cytochrome c oxidase subunit 2 family.</text>
</comment>
<evidence type="ECO:0000256" key="9">
    <source>
        <dbReference type="ARBA" id="ARBA00022989"/>
    </source>
</evidence>
<dbReference type="InterPro" id="IPR045187">
    <property type="entry name" value="CcO_II"/>
</dbReference>
<keyword evidence="8 14" id="KW-0249">Electron transport</keyword>
<feature type="transmembrane region" description="Helical" evidence="16">
    <location>
        <begin position="147"/>
        <end position="169"/>
    </location>
</feature>
<keyword evidence="4 14" id="KW-0679">Respiratory chain</keyword>
<evidence type="ECO:0000256" key="4">
    <source>
        <dbReference type="ARBA" id="ARBA00022660"/>
    </source>
</evidence>
<comment type="function">
    <text evidence="12 15">Subunits I and II form the functional core of the enzyme complex. Electrons originating in cytochrome c are transferred via heme a and Cu(A) to the binuclear center formed by heme a3 and Cu(B).</text>
</comment>
<evidence type="ECO:0000259" key="19">
    <source>
        <dbReference type="PROSITE" id="PS50999"/>
    </source>
</evidence>
<dbReference type="InterPro" id="IPR036257">
    <property type="entry name" value="Cyt_c_oxidase_su2_TM_sf"/>
</dbReference>
<dbReference type="Gene3D" id="1.10.287.90">
    <property type="match status" value="1"/>
</dbReference>
<dbReference type="GO" id="GO:0005507">
    <property type="term" value="F:copper ion binding"/>
    <property type="evidence" value="ECO:0007669"/>
    <property type="project" value="InterPro"/>
</dbReference>
<dbReference type="Pfam" id="PF02790">
    <property type="entry name" value="COX2_TM"/>
    <property type="match status" value="1"/>
</dbReference>
<feature type="chain" id="PRO_5004207785" description="Cytochrome c oxidase subunit 2" evidence="17">
    <location>
        <begin position="32"/>
        <end position="349"/>
    </location>
</feature>
<dbReference type="RefSeq" id="WP_011444572.1">
    <property type="nucleotide sequence ID" value="NC_007794.1"/>
</dbReference>
<evidence type="ECO:0000256" key="8">
    <source>
        <dbReference type="ARBA" id="ARBA00022982"/>
    </source>
</evidence>
<keyword evidence="11 16" id="KW-0472">Membrane</keyword>
<dbReference type="InterPro" id="IPR014222">
    <property type="entry name" value="Cyt_c_oxidase_su2"/>
</dbReference>
<dbReference type="CDD" id="cd13912">
    <property type="entry name" value="CcO_II_C"/>
    <property type="match status" value="1"/>
</dbReference>
<dbReference type="EC" id="7.1.1.9" evidence="15"/>
<dbReference type="GO" id="GO:0005886">
    <property type="term" value="C:plasma membrane"/>
    <property type="evidence" value="ECO:0007669"/>
    <property type="project" value="UniProtKB-SubCell"/>
</dbReference>
<dbReference type="GO" id="GO:0042773">
    <property type="term" value="P:ATP synthesis coupled electron transport"/>
    <property type="evidence" value="ECO:0007669"/>
    <property type="project" value="TreeGrafter"/>
</dbReference>
<comment type="cofactor">
    <cofactor evidence="15">
        <name>Cu cation</name>
        <dbReference type="ChEBI" id="CHEBI:23378"/>
    </cofactor>
    <text evidence="15">Binds a copper A center.</text>
</comment>
<dbReference type="AlphaFoldDB" id="Q2G9W5"/>
<accession>Q2G9W5</accession>
<keyword evidence="6 15" id="KW-0479">Metal-binding</keyword>
<dbReference type="Gene3D" id="2.60.40.420">
    <property type="entry name" value="Cupredoxins - blue copper proteins"/>
    <property type="match status" value="1"/>
</dbReference>
<keyword evidence="5 14" id="KW-0812">Transmembrane</keyword>
<evidence type="ECO:0000256" key="1">
    <source>
        <dbReference type="ARBA" id="ARBA00004141"/>
    </source>
</evidence>
<dbReference type="InterPro" id="IPR011759">
    <property type="entry name" value="Cyt_c_oxidase_su2_TM_dom"/>
</dbReference>
<keyword evidence="10 15" id="KW-0186">Copper</keyword>
<organism evidence="20 21">
    <name type="scientific">Novosphingobium aromaticivorans (strain ATCC 700278 / DSM 12444 / CCUG 56034 / CIP 105152 / NBRC 16084 / F199)</name>
    <dbReference type="NCBI Taxonomy" id="279238"/>
    <lineage>
        <taxon>Bacteria</taxon>
        <taxon>Pseudomonadati</taxon>
        <taxon>Pseudomonadota</taxon>
        <taxon>Alphaproteobacteria</taxon>
        <taxon>Sphingomonadales</taxon>
        <taxon>Sphingomonadaceae</taxon>
        <taxon>Novosphingobium</taxon>
    </lineage>
</organism>